<dbReference type="Proteomes" id="UP001139354">
    <property type="component" value="Unassembled WGS sequence"/>
</dbReference>
<evidence type="ECO:0000313" key="1">
    <source>
        <dbReference type="EMBL" id="MCC2032208.1"/>
    </source>
</evidence>
<keyword evidence="2" id="KW-1185">Reference proteome</keyword>
<comment type="caution">
    <text evidence="1">The sequence shown here is derived from an EMBL/GenBank/DDBJ whole genome shotgun (WGS) entry which is preliminary data.</text>
</comment>
<dbReference type="RefSeq" id="WP_229384120.1">
    <property type="nucleotide sequence ID" value="NZ_JAGTTN010000002.1"/>
</dbReference>
<reference evidence="1" key="1">
    <citation type="submission" date="2021-04" db="EMBL/GenBank/DDBJ databases">
        <title>Microbacterium tenobrionis sp. nov. and Microbacterium allomyrinae sp. nov., isolated from larvae of Tenobrio molitor and Allomyrina dichotoma, respectively.</title>
        <authorList>
            <person name="Lee S.D."/>
        </authorList>
    </citation>
    <scope>NUCLEOTIDE SEQUENCE</scope>
    <source>
        <strain evidence="1">BWT-G7</strain>
    </source>
</reference>
<dbReference type="Pfam" id="PF13196">
    <property type="entry name" value="DUF4012"/>
    <property type="match status" value="1"/>
</dbReference>
<dbReference type="InterPro" id="IPR025101">
    <property type="entry name" value="DUF4012"/>
</dbReference>
<gene>
    <name evidence="1" type="ORF">KEC57_08420</name>
</gene>
<evidence type="ECO:0000313" key="2">
    <source>
        <dbReference type="Proteomes" id="UP001139354"/>
    </source>
</evidence>
<protein>
    <submittedName>
        <fullName evidence="1">DUF4012 domain-containing protein</fullName>
    </submittedName>
</protein>
<accession>A0A9X1LUZ4</accession>
<dbReference type="AlphaFoldDB" id="A0A9X1LUZ4"/>
<sequence>MLGLSLLALAVVAAVVWVGARALLVKAEFDDLLPLADEVGAAAAAGEFDRVDAIAPALAEHADRARALTADPVWAASEAIPMAGANLRAVRVVAAELSRLSGVLPDLSEVAAELQRRSPGLVLNTAALAAAADALEGTDAVVTHSVDELAALDADALIGPVATGVVRLRDALHGLAPGIGTLAQAARVLPATLGEDGERMILVMVQNPAELRTGGGITGTFAALRADHGRLTLERQAGSSQFPSVASPIVAVPASTTALYGDGVARYIQNTSMTPDFAATGTMAAAWWLGLTGETADTVVSVDPYVLRSLLTVIGPVEVEAAGAIGAENVIDALLVQPYLSLSPERQSALFEGVMDAVFARIASGDVDAMALVGALQEPASEGRISLWSAHPTEAEVFAASSLGGSAARQDAAGDGAFAVYFNDATGAKLAPFLDVSIEQSVVACRRDDLAEVLITVTMGSNAPADVGDLPISVTGGGLFGVGVGDIGTNVTVSAPRGAFVSEVLVKGEAYPAAIAIDGGRAGSTARVNLSPAEVNMLEYHFLVPVDLTEHIDVLHTPLMTSPTITTDGGACKGAAASPQGG</sequence>
<organism evidence="1 2">
    <name type="scientific">Microbacterium allomyrinae</name>
    <dbReference type="NCBI Taxonomy" id="2830666"/>
    <lineage>
        <taxon>Bacteria</taxon>
        <taxon>Bacillati</taxon>
        <taxon>Actinomycetota</taxon>
        <taxon>Actinomycetes</taxon>
        <taxon>Micrococcales</taxon>
        <taxon>Microbacteriaceae</taxon>
        <taxon>Microbacterium</taxon>
    </lineage>
</organism>
<dbReference type="EMBL" id="JAGTTN010000002">
    <property type="protein sequence ID" value="MCC2032208.1"/>
    <property type="molecule type" value="Genomic_DNA"/>
</dbReference>
<name>A0A9X1LUZ4_9MICO</name>
<proteinExistence type="predicted"/>